<dbReference type="AlphaFoldDB" id="A0A679GQ26"/>
<keyword evidence="1" id="KW-0732">Signal</keyword>
<dbReference type="KEGG" id="poj:PtoMrB4_21210"/>
<proteinExistence type="predicted"/>
<dbReference type="GO" id="GO:0006878">
    <property type="term" value="P:intracellular copper ion homeostasis"/>
    <property type="evidence" value="ECO:0007669"/>
    <property type="project" value="InterPro"/>
</dbReference>
<evidence type="ECO:0000313" key="3">
    <source>
        <dbReference type="Proteomes" id="UP000501237"/>
    </source>
</evidence>
<feature type="signal peptide" evidence="1">
    <location>
        <begin position="1"/>
        <end position="19"/>
    </location>
</feature>
<dbReference type="InterPro" id="IPR007939">
    <property type="entry name" value="Cu-R_B_prcur"/>
</dbReference>
<evidence type="ECO:0000256" key="1">
    <source>
        <dbReference type="SAM" id="SignalP"/>
    </source>
</evidence>
<dbReference type="EMBL" id="AP022642">
    <property type="protein sequence ID" value="BCA28144.1"/>
    <property type="molecule type" value="Genomic_DNA"/>
</dbReference>
<organism evidence="2 3">
    <name type="scientific">Metapseudomonas otitidis</name>
    <dbReference type="NCBI Taxonomy" id="319939"/>
    <lineage>
        <taxon>Bacteria</taxon>
        <taxon>Pseudomonadati</taxon>
        <taxon>Pseudomonadota</taxon>
        <taxon>Gammaproteobacteria</taxon>
        <taxon>Pseudomonadales</taxon>
        <taxon>Pseudomonadaceae</taxon>
        <taxon>Metapseudomonas</taxon>
    </lineage>
</organism>
<evidence type="ECO:0000313" key="2">
    <source>
        <dbReference type="EMBL" id="BCA28144.1"/>
    </source>
</evidence>
<dbReference type="GO" id="GO:0005507">
    <property type="term" value="F:copper ion binding"/>
    <property type="evidence" value="ECO:0007669"/>
    <property type="project" value="InterPro"/>
</dbReference>
<feature type="chain" id="PRO_5025353152" evidence="1">
    <location>
        <begin position="20"/>
        <end position="233"/>
    </location>
</feature>
<dbReference type="Pfam" id="PF05275">
    <property type="entry name" value="CopB"/>
    <property type="match status" value="1"/>
</dbReference>
<accession>A0A679GQ26</accession>
<reference evidence="2 3" key="1">
    <citation type="journal article" date="2020" name="Microbiol. Resour. Announc.">
        <title>Complete genome sequence of Pseudomonas otitidis strain MrB4, isolated from Lake Biwa in Japan.</title>
        <authorList>
            <person name="Miyazaki K."/>
            <person name="Hase E."/>
            <person name="Maruya T."/>
        </authorList>
    </citation>
    <scope>NUCLEOTIDE SEQUENCE [LARGE SCALE GENOMIC DNA]</scope>
    <source>
        <strain evidence="2 3">MrB4</strain>
    </source>
</reference>
<gene>
    <name evidence="2" type="primary">copB</name>
    <name evidence="2" type="ORF">PtoMrB4_21210</name>
</gene>
<protein>
    <submittedName>
        <fullName evidence="2">Copper resistance protein B</fullName>
    </submittedName>
</protein>
<dbReference type="RefSeq" id="WP_172433221.1">
    <property type="nucleotide sequence ID" value="NZ_AP022642.1"/>
</dbReference>
<sequence>MRVIEWGLLAALASPLSWAMEMDAMPVGYLGFDRLEQRFHGNDTQLAWALEGWYGTDTHKLVLKNEGARDAGGPTTSSHTELLYRRMFSDFFDWQAGVAHDDQPGPARSHALVGIKGLAPQWFEVEGNLLVSERGDPSLRLEAEYQVLLTQRLVLEPRLEYDLALADDRDLDRGAGSGTLEAGLRLHWRVTPAFSPYLGYEWERTHGRSGDWLRAAGEPDEEGAWVLGLRFWL</sequence>
<name>A0A679GQ26_9GAMM</name>
<dbReference type="GeneID" id="57397343"/>
<dbReference type="Proteomes" id="UP000501237">
    <property type="component" value="Chromosome"/>
</dbReference>
<dbReference type="GO" id="GO:0009279">
    <property type="term" value="C:cell outer membrane"/>
    <property type="evidence" value="ECO:0007669"/>
    <property type="project" value="InterPro"/>
</dbReference>